<organism evidence="1 2">
    <name type="scientific">Kribbella pratensis</name>
    <dbReference type="NCBI Taxonomy" id="2512112"/>
    <lineage>
        <taxon>Bacteria</taxon>
        <taxon>Bacillati</taxon>
        <taxon>Actinomycetota</taxon>
        <taxon>Actinomycetes</taxon>
        <taxon>Propionibacteriales</taxon>
        <taxon>Kribbellaceae</taxon>
        <taxon>Kribbella</taxon>
    </lineage>
</organism>
<dbReference type="Proteomes" id="UP000295146">
    <property type="component" value="Unassembled WGS sequence"/>
</dbReference>
<dbReference type="RefSeq" id="WP_134099335.1">
    <property type="nucleotide sequence ID" value="NZ_SODP01000001.1"/>
</dbReference>
<comment type="caution">
    <text evidence="1">The sequence shown here is derived from an EMBL/GenBank/DDBJ whole genome shotgun (WGS) entry which is preliminary data.</text>
</comment>
<keyword evidence="2" id="KW-1185">Reference proteome</keyword>
<protein>
    <recommendedName>
        <fullName evidence="3">Tetratricopeptide repeat protein</fullName>
    </recommendedName>
</protein>
<accession>A0A4R8CJ28</accession>
<evidence type="ECO:0000313" key="1">
    <source>
        <dbReference type="EMBL" id="TDW76408.1"/>
    </source>
</evidence>
<dbReference type="OrthoDB" id="5982980at2"/>
<proteinExistence type="predicted"/>
<dbReference type="EMBL" id="SODP01000001">
    <property type="protein sequence ID" value="TDW76408.1"/>
    <property type="molecule type" value="Genomic_DNA"/>
</dbReference>
<dbReference type="AlphaFoldDB" id="A0A4R8CJ28"/>
<sequence length="307" mass="33457">MKIFKRGNGREPRQAAQEFAEAVQPGDAERAGRLAQELTEVLPDSFGAWFEAGMYSKARQQWADSAARNRRAAELISDAERREFGGANPAAWNLGIAATALGDWATARWAWAEYGISTIEPGVEPIDQHFGLTPIRLNPDRPSLTHQVVPAYGDTEVVWCWRRSPAHAVISNVPLPESGHRFRDVVLHDGEPKGQRNDVPVFDELARLEESGLPTWQAQVVGANADDKEVLADLAGPAGLGVDEWSGIRLMCSECSHGSPEAHQHAPVATDAVVLGLAGSEADLRGCLDTWLANRPHVTLAELTLLW</sequence>
<reference evidence="1 2" key="1">
    <citation type="submission" date="2019-03" db="EMBL/GenBank/DDBJ databases">
        <title>Genomic Encyclopedia of Type Strains, Phase III (KMG-III): the genomes of soil and plant-associated and newly described type strains.</title>
        <authorList>
            <person name="Whitman W."/>
        </authorList>
    </citation>
    <scope>NUCLEOTIDE SEQUENCE [LARGE SCALE GENOMIC DNA]</scope>
    <source>
        <strain evidence="1 2">VKM Ac-2573</strain>
    </source>
</reference>
<gene>
    <name evidence="1" type="ORF">EV653_1558</name>
</gene>
<evidence type="ECO:0008006" key="3">
    <source>
        <dbReference type="Google" id="ProtNLM"/>
    </source>
</evidence>
<name>A0A4R8CJ28_9ACTN</name>
<evidence type="ECO:0000313" key="2">
    <source>
        <dbReference type="Proteomes" id="UP000295146"/>
    </source>
</evidence>